<dbReference type="InterPro" id="IPR000210">
    <property type="entry name" value="BTB/POZ_dom"/>
</dbReference>
<name>A0A1I7RIG2_BURXY</name>
<dbReference type="PROSITE" id="PS50097">
    <property type="entry name" value="BTB"/>
    <property type="match status" value="1"/>
</dbReference>
<accession>A0A1I7RIG2</accession>
<dbReference type="SMART" id="SM00225">
    <property type="entry name" value="BTB"/>
    <property type="match status" value="1"/>
</dbReference>
<dbReference type="Gene3D" id="3.30.710.10">
    <property type="entry name" value="Potassium Channel Kv1.1, Chain A"/>
    <property type="match status" value="1"/>
</dbReference>
<evidence type="ECO:0000313" key="2">
    <source>
        <dbReference type="EMBL" id="CAD5208258.1"/>
    </source>
</evidence>
<dbReference type="OrthoDB" id="6359816at2759"/>
<dbReference type="Proteomes" id="UP000659654">
    <property type="component" value="Unassembled WGS sequence"/>
</dbReference>
<reference evidence="6" key="1">
    <citation type="submission" date="2016-11" db="UniProtKB">
        <authorList>
            <consortium name="WormBaseParasite"/>
        </authorList>
    </citation>
    <scope>IDENTIFICATION</scope>
</reference>
<dbReference type="Proteomes" id="UP000582659">
    <property type="component" value="Unassembled WGS sequence"/>
</dbReference>
<evidence type="ECO:0000313" key="3">
    <source>
        <dbReference type="EMBL" id="CAG9080792.1"/>
    </source>
</evidence>
<dbReference type="CDD" id="cd18186">
    <property type="entry name" value="BTB_POZ_ZBTB_KLHL-like"/>
    <property type="match status" value="1"/>
</dbReference>
<evidence type="ECO:0000313" key="4">
    <source>
        <dbReference type="Proteomes" id="UP000095284"/>
    </source>
</evidence>
<dbReference type="AlphaFoldDB" id="A0A1I7RIG2"/>
<dbReference type="SUPFAM" id="SSF54695">
    <property type="entry name" value="POZ domain"/>
    <property type="match status" value="1"/>
</dbReference>
<sequence length="175" mass="20703">MEPKERLRAQIKVLTERVDRHVELPNYGFGNPALSDFKIRAKDKTFYVSKYQLAVKSRVFAKMFEVDMNEKKEGVMKLDDDPDVVEAMLKYMYMYKKVEGIELARKVVQLAHRYEIDELKDQCELDMIRGLKEKDAEDILMFSWELKLSTLYLHCIDVLNNNFDGFDHDITFNCD</sequence>
<dbReference type="SMR" id="A0A1I7RIG2"/>
<organism evidence="4 6">
    <name type="scientific">Bursaphelenchus xylophilus</name>
    <name type="common">Pinewood nematode worm</name>
    <name type="synonym">Aphelenchoides xylophilus</name>
    <dbReference type="NCBI Taxonomy" id="6326"/>
    <lineage>
        <taxon>Eukaryota</taxon>
        <taxon>Metazoa</taxon>
        <taxon>Ecdysozoa</taxon>
        <taxon>Nematoda</taxon>
        <taxon>Chromadorea</taxon>
        <taxon>Rhabditida</taxon>
        <taxon>Tylenchina</taxon>
        <taxon>Tylenchomorpha</taxon>
        <taxon>Aphelenchoidea</taxon>
        <taxon>Aphelenchoididae</taxon>
        <taxon>Bursaphelenchus</taxon>
    </lineage>
</organism>
<dbReference type="EMBL" id="CAJFDI010000001">
    <property type="protein sequence ID" value="CAD5208258.1"/>
    <property type="molecule type" value="Genomic_DNA"/>
</dbReference>
<dbReference type="Pfam" id="PF00651">
    <property type="entry name" value="BTB"/>
    <property type="match status" value="1"/>
</dbReference>
<evidence type="ECO:0000259" key="1">
    <source>
        <dbReference type="PROSITE" id="PS50097"/>
    </source>
</evidence>
<dbReference type="Proteomes" id="UP000095284">
    <property type="component" value="Unplaced"/>
</dbReference>
<evidence type="ECO:0000313" key="6">
    <source>
        <dbReference type="WBParaSite" id="BXY_0049300.1"/>
    </source>
</evidence>
<proteinExistence type="predicted"/>
<gene>
    <name evidence="2" type="ORF">BXYJ_LOCUS494</name>
</gene>
<dbReference type="WBParaSite" id="BXY_0049300.1">
    <property type="protein sequence ID" value="BXY_0049300.1"/>
    <property type="gene ID" value="BXY_0049300"/>
</dbReference>
<reference evidence="3" key="2">
    <citation type="submission" date="2020-08" db="EMBL/GenBank/DDBJ databases">
        <authorList>
            <person name="Kikuchi T."/>
        </authorList>
    </citation>
    <scope>NUCLEOTIDE SEQUENCE</scope>
    <source>
        <strain evidence="2">Ka4C1</strain>
    </source>
</reference>
<feature type="domain" description="BTB" evidence="1">
    <location>
        <begin position="35"/>
        <end position="93"/>
    </location>
</feature>
<dbReference type="EMBL" id="CAJFCV020000001">
    <property type="protein sequence ID" value="CAG9080792.1"/>
    <property type="molecule type" value="Genomic_DNA"/>
</dbReference>
<dbReference type="eggNOG" id="KOG1987">
    <property type="taxonomic scope" value="Eukaryota"/>
</dbReference>
<protein>
    <submittedName>
        <fullName evidence="2">(pine wood nematode) hypothetical protein</fullName>
    </submittedName>
    <submittedName>
        <fullName evidence="6">BTB domain-containing protein</fullName>
    </submittedName>
</protein>
<dbReference type="InterPro" id="IPR011333">
    <property type="entry name" value="SKP1/BTB/POZ_sf"/>
</dbReference>
<keyword evidence="5" id="KW-1185">Reference proteome</keyword>
<evidence type="ECO:0000313" key="5">
    <source>
        <dbReference type="Proteomes" id="UP000659654"/>
    </source>
</evidence>
<dbReference type="PANTHER" id="PTHR24413">
    <property type="entry name" value="SPECKLE-TYPE POZ PROTEIN"/>
    <property type="match status" value="1"/>
</dbReference>